<proteinExistence type="predicted"/>
<evidence type="ECO:0000313" key="1">
    <source>
        <dbReference type="EMBL" id="SDF03183.1"/>
    </source>
</evidence>
<accession>A0ABY0NB29</accession>
<organism evidence="1 2">
    <name type="scientific">Pseudomonas extremaustralis</name>
    <dbReference type="NCBI Taxonomy" id="359110"/>
    <lineage>
        <taxon>Bacteria</taxon>
        <taxon>Pseudomonadati</taxon>
        <taxon>Pseudomonadota</taxon>
        <taxon>Gammaproteobacteria</taxon>
        <taxon>Pseudomonadales</taxon>
        <taxon>Pseudomonadaceae</taxon>
        <taxon>Pseudomonas</taxon>
    </lineage>
</organism>
<dbReference type="Proteomes" id="UP000182858">
    <property type="component" value="Chromosome I"/>
</dbReference>
<gene>
    <name evidence="1" type="ORF">SAMN05216591_1755</name>
</gene>
<dbReference type="EMBL" id="LT629689">
    <property type="protein sequence ID" value="SDF03183.1"/>
    <property type="molecule type" value="Genomic_DNA"/>
</dbReference>
<evidence type="ECO:0000313" key="2">
    <source>
        <dbReference type="Proteomes" id="UP000182858"/>
    </source>
</evidence>
<keyword evidence="2" id="KW-1185">Reference proteome</keyword>
<reference evidence="1 2" key="1">
    <citation type="submission" date="2016-10" db="EMBL/GenBank/DDBJ databases">
        <authorList>
            <person name="Varghese N."/>
            <person name="Submissions S."/>
        </authorList>
    </citation>
    <scope>NUCLEOTIDE SEQUENCE [LARGE SCALE GENOMIC DNA]</scope>
    <source>
        <strain evidence="1 2">DSM 17835</strain>
    </source>
</reference>
<sequence length="260" mass="27830">MSQYRSWIFVCAGLAAGLFAQIGQAGTLQLTLYLDIDARQFLNASHQSILIVVPNPASEADNTVIALTLPPPIADSMKLIIEPDSNLYIANGTVSSVDVINMGLITSVLYGNAYSFNGVQINGDGKGKDGTVGIYYEAPSNSQPLITGLALFMYDSASGKPSAPSPINTFTLNRFQSRYISQPASIIWVLVGSDISNGSVIPTGAFKSATSYSTYSNTSPRTRSTFQLSRYLEVTFNAQNQASIHFDTSINAFAPGPYPN</sequence>
<protein>
    <submittedName>
        <fullName evidence="1">Uncharacterized protein</fullName>
    </submittedName>
</protein>
<name>A0ABY0NB29_9PSED</name>